<dbReference type="PANTHER" id="PTHR30146:SF109">
    <property type="entry name" value="HTH-TYPE TRANSCRIPTIONAL REGULATOR GALS"/>
    <property type="match status" value="1"/>
</dbReference>
<protein>
    <submittedName>
        <fullName evidence="5">LacI family transcriptional regulator</fullName>
    </submittedName>
</protein>
<dbReference type="CDD" id="cd01392">
    <property type="entry name" value="HTH_LacI"/>
    <property type="match status" value="1"/>
</dbReference>
<dbReference type="PANTHER" id="PTHR30146">
    <property type="entry name" value="LACI-RELATED TRANSCRIPTIONAL REPRESSOR"/>
    <property type="match status" value="1"/>
</dbReference>
<evidence type="ECO:0000256" key="3">
    <source>
        <dbReference type="ARBA" id="ARBA00023163"/>
    </source>
</evidence>
<name>A0A327Z185_9ACTN</name>
<accession>A0A327Z185</accession>
<comment type="caution">
    <text evidence="5">The sequence shown here is derived from an EMBL/GenBank/DDBJ whole genome shotgun (WGS) entry which is preliminary data.</text>
</comment>
<dbReference type="Pfam" id="PF00356">
    <property type="entry name" value="LacI"/>
    <property type="match status" value="1"/>
</dbReference>
<gene>
    <name evidence="5" type="ORF">B0I29_12363</name>
</gene>
<keyword evidence="6" id="KW-1185">Reference proteome</keyword>
<sequence>MTANPALADVARRAGVSTATASRVLSGRGPSSATSRDAVRQAAIDLGYVPHPVARRLARQSGTRIVFAVRDERADILRDPFVTRAASAMAAATEPEGLGTALLRLPLHATAELERLAADRSVAALVLAGHDRDLVRGLPAGLRGRTGMIGAGGSDVDSAAGVGALIRQLHRTGRRRIALVAGPRWLAASRAPLAAYARLMREAGLPVRVVHGDFTTARGRAAAREIRRRWPGTDAIATVSDAMALGVLQALAADGVRVPDDVAVTGFDDSPIADVVHPGLTSATHPVELIAISAVQAALGVPAAGRLFPSRPVLRRSCGSSP</sequence>
<dbReference type="PROSITE" id="PS50932">
    <property type="entry name" value="HTH_LACI_2"/>
    <property type="match status" value="1"/>
</dbReference>
<keyword evidence="2" id="KW-0238">DNA-binding</keyword>
<proteinExistence type="predicted"/>
<dbReference type="AlphaFoldDB" id="A0A327Z185"/>
<dbReference type="InterPro" id="IPR010982">
    <property type="entry name" value="Lambda_DNA-bd_dom_sf"/>
</dbReference>
<dbReference type="GO" id="GO:0003700">
    <property type="term" value="F:DNA-binding transcription factor activity"/>
    <property type="evidence" value="ECO:0007669"/>
    <property type="project" value="TreeGrafter"/>
</dbReference>
<dbReference type="Gene3D" id="1.10.260.40">
    <property type="entry name" value="lambda repressor-like DNA-binding domains"/>
    <property type="match status" value="1"/>
</dbReference>
<keyword evidence="3" id="KW-0804">Transcription</keyword>
<dbReference type="GO" id="GO:0000976">
    <property type="term" value="F:transcription cis-regulatory region binding"/>
    <property type="evidence" value="ECO:0007669"/>
    <property type="project" value="TreeGrafter"/>
</dbReference>
<evidence type="ECO:0000259" key="4">
    <source>
        <dbReference type="PROSITE" id="PS50932"/>
    </source>
</evidence>
<dbReference type="SUPFAM" id="SSF47413">
    <property type="entry name" value="lambda repressor-like DNA-binding domains"/>
    <property type="match status" value="1"/>
</dbReference>
<dbReference type="PROSITE" id="PS00356">
    <property type="entry name" value="HTH_LACI_1"/>
    <property type="match status" value="1"/>
</dbReference>
<feature type="domain" description="HTH lacI-type" evidence="4">
    <location>
        <begin position="5"/>
        <end position="59"/>
    </location>
</feature>
<dbReference type="InterPro" id="IPR046335">
    <property type="entry name" value="LacI/GalR-like_sensor"/>
</dbReference>
<evidence type="ECO:0000313" key="5">
    <source>
        <dbReference type="EMBL" id="RAK27429.1"/>
    </source>
</evidence>
<dbReference type="SMART" id="SM00354">
    <property type="entry name" value="HTH_LACI"/>
    <property type="match status" value="1"/>
</dbReference>
<evidence type="ECO:0000313" key="6">
    <source>
        <dbReference type="Proteomes" id="UP000249341"/>
    </source>
</evidence>
<dbReference type="InterPro" id="IPR028082">
    <property type="entry name" value="Peripla_BP_I"/>
</dbReference>
<dbReference type="SUPFAM" id="SSF53822">
    <property type="entry name" value="Periplasmic binding protein-like I"/>
    <property type="match status" value="1"/>
</dbReference>
<reference evidence="5 6" key="1">
    <citation type="submission" date="2018-06" db="EMBL/GenBank/DDBJ databases">
        <title>Genomic Encyclopedia of Type Strains, Phase III (KMG-III): the genomes of soil and plant-associated and newly described type strains.</title>
        <authorList>
            <person name="Whitman W."/>
        </authorList>
    </citation>
    <scope>NUCLEOTIDE SEQUENCE [LARGE SCALE GENOMIC DNA]</scope>
    <source>
        <strain evidence="5 6">CGMCC 4.7090</strain>
    </source>
</reference>
<dbReference type="InterPro" id="IPR000843">
    <property type="entry name" value="HTH_LacI"/>
</dbReference>
<dbReference type="Proteomes" id="UP000249341">
    <property type="component" value="Unassembled WGS sequence"/>
</dbReference>
<dbReference type="RefSeq" id="WP_111653963.1">
    <property type="nucleotide sequence ID" value="NZ_JACHWI010000003.1"/>
</dbReference>
<organism evidence="5 6">
    <name type="scientific">Actinoplanes lutulentus</name>
    <dbReference type="NCBI Taxonomy" id="1287878"/>
    <lineage>
        <taxon>Bacteria</taxon>
        <taxon>Bacillati</taxon>
        <taxon>Actinomycetota</taxon>
        <taxon>Actinomycetes</taxon>
        <taxon>Micromonosporales</taxon>
        <taxon>Micromonosporaceae</taxon>
        <taxon>Actinoplanes</taxon>
    </lineage>
</organism>
<keyword evidence="1" id="KW-0805">Transcription regulation</keyword>
<dbReference type="Pfam" id="PF13377">
    <property type="entry name" value="Peripla_BP_3"/>
    <property type="match status" value="1"/>
</dbReference>
<dbReference type="Gene3D" id="3.40.50.2300">
    <property type="match status" value="2"/>
</dbReference>
<dbReference type="EMBL" id="QLMJ01000023">
    <property type="protein sequence ID" value="RAK27429.1"/>
    <property type="molecule type" value="Genomic_DNA"/>
</dbReference>
<dbReference type="OrthoDB" id="3208777at2"/>
<evidence type="ECO:0000256" key="1">
    <source>
        <dbReference type="ARBA" id="ARBA00023015"/>
    </source>
</evidence>
<evidence type="ECO:0000256" key="2">
    <source>
        <dbReference type="ARBA" id="ARBA00023125"/>
    </source>
</evidence>